<dbReference type="InterPro" id="IPR024752">
    <property type="entry name" value="Myb/SANT-like_dom"/>
</dbReference>
<dbReference type="Proteomes" id="UP000631114">
    <property type="component" value="Unassembled WGS sequence"/>
</dbReference>
<dbReference type="PANTHER" id="PTHR47584">
    <property type="match status" value="1"/>
</dbReference>
<evidence type="ECO:0000256" key="1">
    <source>
        <dbReference type="SAM" id="MobiDB-lite"/>
    </source>
</evidence>
<protein>
    <recommendedName>
        <fullName evidence="2">Myb/SANT-like domain-containing protein</fullName>
    </recommendedName>
</protein>
<comment type="caution">
    <text evidence="3">The sequence shown here is derived from an EMBL/GenBank/DDBJ whole genome shotgun (WGS) entry which is preliminary data.</text>
</comment>
<accession>A0A835M752</accession>
<dbReference type="Pfam" id="PF12776">
    <property type="entry name" value="Myb_DNA-bind_3"/>
    <property type="match status" value="1"/>
</dbReference>
<proteinExistence type="predicted"/>
<dbReference type="AlphaFoldDB" id="A0A835M752"/>
<evidence type="ECO:0000259" key="2">
    <source>
        <dbReference type="Pfam" id="PF12776"/>
    </source>
</evidence>
<reference evidence="3 4" key="1">
    <citation type="submission" date="2020-10" db="EMBL/GenBank/DDBJ databases">
        <title>The Coptis chinensis genome and diversification of protoberbering-type alkaloids.</title>
        <authorList>
            <person name="Wang B."/>
            <person name="Shu S."/>
            <person name="Song C."/>
            <person name="Liu Y."/>
        </authorList>
    </citation>
    <scope>NUCLEOTIDE SEQUENCE [LARGE SCALE GENOMIC DNA]</scope>
    <source>
        <strain evidence="3">HL-2020</strain>
        <tissue evidence="3">Leaf</tissue>
    </source>
</reference>
<gene>
    <name evidence="3" type="ORF">IFM89_002887</name>
</gene>
<evidence type="ECO:0000313" key="4">
    <source>
        <dbReference type="Proteomes" id="UP000631114"/>
    </source>
</evidence>
<name>A0A835M752_9MAGN</name>
<dbReference type="PANTHER" id="PTHR47584:SF14">
    <property type="entry name" value="L10-INTERACTING MYB DOMAIN-CONTAINING PROTEIN-LIKE"/>
    <property type="match status" value="1"/>
</dbReference>
<dbReference type="InterPro" id="IPR045026">
    <property type="entry name" value="LIMYB"/>
</dbReference>
<dbReference type="EMBL" id="JADFTS010000002">
    <property type="protein sequence ID" value="KAF9618892.1"/>
    <property type="molecule type" value="Genomic_DNA"/>
</dbReference>
<feature type="region of interest" description="Disordered" evidence="1">
    <location>
        <begin position="164"/>
        <end position="219"/>
    </location>
</feature>
<feature type="domain" description="Myb/SANT-like" evidence="2">
    <location>
        <begin position="20"/>
        <end position="115"/>
    </location>
</feature>
<feature type="compositionally biased region" description="Polar residues" evidence="1">
    <location>
        <begin position="170"/>
        <end position="181"/>
    </location>
</feature>
<evidence type="ECO:0000313" key="3">
    <source>
        <dbReference type="EMBL" id="KAF9618892.1"/>
    </source>
</evidence>
<keyword evidence="4" id="KW-1185">Reference proteome</keyword>
<dbReference type="OrthoDB" id="686198at2759"/>
<feature type="region of interest" description="Disordered" evidence="1">
    <location>
        <begin position="1"/>
        <end position="20"/>
    </location>
</feature>
<sequence length="296" mass="33756">MSSKHPSLPPFESAHDSQANWTQPQESYYIDLMADKASTKGNKWSGTFSKGEWLDMRKQYYNKFGLKHNLKSFKNKMHSLRDRCREYNKLLEGSGLKWDPALKNVVAPHSWWDDYLKKNPKAKKFRNEGCPEYEKFALIFGETVAVDEHLQGVSNQDMEDITSTDREDISNNIASGPSHTAQMRRMSSDNAPMVGQQDQQRSRSRSPINSRSRDTGGSGMSEALLRVAEASQARAALTNQYTISKCIQILDGMDVGDRAYMKALKLLQEKGWREAFICMSAERRKGWLRSIKDGDI</sequence>
<organism evidence="3 4">
    <name type="scientific">Coptis chinensis</name>
    <dbReference type="NCBI Taxonomy" id="261450"/>
    <lineage>
        <taxon>Eukaryota</taxon>
        <taxon>Viridiplantae</taxon>
        <taxon>Streptophyta</taxon>
        <taxon>Embryophyta</taxon>
        <taxon>Tracheophyta</taxon>
        <taxon>Spermatophyta</taxon>
        <taxon>Magnoliopsida</taxon>
        <taxon>Ranunculales</taxon>
        <taxon>Ranunculaceae</taxon>
        <taxon>Coptidoideae</taxon>
        <taxon>Coptis</taxon>
    </lineage>
</organism>